<gene>
    <name evidence="1" type="ORF">ECRASSUSDP1_LOCUS18409</name>
</gene>
<dbReference type="EMBL" id="CAMPGE010018627">
    <property type="protein sequence ID" value="CAI2377028.1"/>
    <property type="molecule type" value="Genomic_DNA"/>
</dbReference>
<protein>
    <submittedName>
        <fullName evidence="1">Uncharacterized protein</fullName>
    </submittedName>
</protein>
<comment type="caution">
    <text evidence="1">The sequence shown here is derived from an EMBL/GenBank/DDBJ whole genome shotgun (WGS) entry which is preliminary data.</text>
</comment>
<organism evidence="1 2">
    <name type="scientific">Euplotes crassus</name>
    <dbReference type="NCBI Taxonomy" id="5936"/>
    <lineage>
        <taxon>Eukaryota</taxon>
        <taxon>Sar</taxon>
        <taxon>Alveolata</taxon>
        <taxon>Ciliophora</taxon>
        <taxon>Intramacronucleata</taxon>
        <taxon>Spirotrichea</taxon>
        <taxon>Hypotrichia</taxon>
        <taxon>Euplotida</taxon>
        <taxon>Euplotidae</taxon>
        <taxon>Moneuplotes</taxon>
    </lineage>
</organism>
<sequence>MENDLVSPKTTEAECPTVLLNSPKNTVIEISSFSNIEQDNPEIQENNFFIENPIKFESKESFNLKPSDGQKHTQNRASISASTLYRKKLASRKKVRKKTSRNISSYFWKKNNISNDTCRLNLRNIIANSNDTKSDFVGTTSATSAYKPRPISSDTSLNIILGGENINNKDQGTFFIQALGEISHQKMNRTIDYAFEEKYKVIPPSHCKRSKCSKLRLKSYKSSKINTTLKKVEKKASSEPKSKPRLTCPNSKREITLRVENLIREEMRNDSNRQRAKKKVKKKLSTDHSFTLKKSFIISGDSPKTSKAKKYSDKDRSQHFLQALPRRTTKLRKEKSFMIPDKESYDEREIKYLTKKISQMEARIEEDYAPKSGEEKKIMKFANCPLDLNQWVKNAATQKKSLKPKLSEYPIEMLYNPKFDELERYFDIEEKNEKVRTLKIIPVTVTIDERYSCNPSKKKATKIDMNLLGDNQVHEHIYLNGLPSKSEKVVIPDPQPFDREKYNQGQISKRFTRLKREQNIKRLKSSRNIRKALPIKGSLSSRRYGFIKNLSPLDKSLINRKKNLDTIMNEADIMSATLPCYTREIPYELALNHLRNNRSFIVPKSMKTERYKSISKDMQMIERNHQNGGVTPTPMADEEFLEKTEFHVIQPNIDHIYFEPCVTKKPRFSFSKEITKRDSKKKLENRTLDSLLNIIHFKSDQKDKKFKKGYNHYKQSLLRIKEEIGA</sequence>
<keyword evidence="2" id="KW-1185">Reference proteome</keyword>
<reference evidence="1" key="1">
    <citation type="submission" date="2023-07" db="EMBL/GenBank/DDBJ databases">
        <authorList>
            <consortium name="AG Swart"/>
            <person name="Singh M."/>
            <person name="Singh A."/>
            <person name="Seah K."/>
            <person name="Emmerich C."/>
        </authorList>
    </citation>
    <scope>NUCLEOTIDE SEQUENCE</scope>
    <source>
        <strain evidence="1">DP1</strain>
    </source>
</reference>
<dbReference type="AlphaFoldDB" id="A0AAD1XQH1"/>
<evidence type="ECO:0000313" key="1">
    <source>
        <dbReference type="EMBL" id="CAI2377028.1"/>
    </source>
</evidence>
<evidence type="ECO:0000313" key="2">
    <source>
        <dbReference type="Proteomes" id="UP001295684"/>
    </source>
</evidence>
<name>A0AAD1XQH1_EUPCR</name>
<dbReference type="Proteomes" id="UP001295684">
    <property type="component" value="Unassembled WGS sequence"/>
</dbReference>
<accession>A0AAD1XQH1</accession>
<proteinExistence type="predicted"/>